<proteinExistence type="predicted"/>
<dbReference type="STRING" id="1112.A9D12_11285"/>
<keyword evidence="1" id="KW-0812">Transmembrane</keyword>
<evidence type="ECO:0000313" key="3">
    <source>
        <dbReference type="Proteomes" id="UP000078263"/>
    </source>
</evidence>
<evidence type="ECO:0000313" key="2">
    <source>
        <dbReference type="EMBL" id="ANK13425.1"/>
    </source>
</evidence>
<feature type="transmembrane region" description="Helical" evidence="1">
    <location>
        <begin position="387"/>
        <end position="405"/>
    </location>
</feature>
<feature type="transmembrane region" description="Helical" evidence="1">
    <location>
        <begin position="96"/>
        <end position="116"/>
    </location>
</feature>
<accession>A0A192D5R0</accession>
<feature type="transmembrane region" description="Helical" evidence="1">
    <location>
        <begin position="361"/>
        <end position="381"/>
    </location>
</feature>
<gene>
    <name evidence="2" type="ORF">A9D12_11285</name>
</gene>
<reference evidence="2 3" key="1">
    <citation type="submission" date="2016-05" db="EMBL/GenBank/DDBJ databases">
        <title>Compelete Genome Sequence of Bacteriochlorophyll-Synthesizing Bacterium Porphyrobacter neustonensis DSM 9434.</title>
        <authorList>
            <person name="Shi X.-L."/>
            <person name="Wu Y.-H."/>
            <person name="Cheng H."/>
            <person name="Xu L."/>
            <person name="Zhang X.-Q."/>
            <person name="Wang C.-S."/>
            <person name="Xu X.-W."/>
        </authorList>
    </citation>
    <scope>NUCLEOTIDE SEQUENCE [LARGE SCALE GENOMIC DNA]</scope>
    <source>
        <strain evidence="2 3">DSM 9434</strain>
    </source>
</reference>
<keyword evidence="3" id="KW-1185">Reference proteome</keyword>
<feature type="transmembrane region" description="Helical" evidence="1">
    <location>
        <begin position="226"/>
        <end position="258"/>
    </location>
</feature>
<feature type="transmembrane region" description="Helical" evidence="1">
    <location>
        <begin position="122"/>
        <end position="141"/>
    </location>
</feature>
<feature type="transmembrane region" description="Helical" evidence="1">
    <location>
        <begin position="202"/>
        <end position="219"/>
    </location>
</feature>
<keyword evidence="1" id="KW-0472">Membrane</keyword>
<protein>
    <submittedName>
        <fullName evidence="2">Uncharacterized protein</fullName>
    </submittedName>
</protein>
<dbReference type="KEGG" id="pns:A9D12_11285"/>
<organism evidence="2 3">
    <name type="scientific">Erythrobacter neustonensis</name>
    <dbReference type="NCBI Taxonomy" id="1112"/>
    <lineage>
        <taxon>Bacteria</taxon>
        <taxon>Pseudomonadati</taxon>
        <taxon>Pseudomonadota</taxon>
        <taxon>Alphaproteobacteria</taxon>
        <taxon>Sphingomonadales</taxon>
        <taxon>Erythrobacteraceae</taxon>
        <taxon>Erythrobacter/Porphyrobacter group</taxon>
        <taxon>Erythrobacter</taxon>
    </lineage>
</organism>
<sequence length="453" mass="47922">MFAQNRAMSTAARYGGEGLHESQMLLARSPAPVLAMSSVDKTARMFALAGAFLLSWQLVRIPEFNFTISDAAFLVALGAVLLGGRLTPSPFGRLTVMWMVGVLLLLGGLFLGSLFHEEVERWFNVAVQYLLALFVLPLVLASFDREFLGKAGLAFAYGVAVSQVVGIAALKLVGYEQLTPIVGRTIVLGNDRIGALTAEPNANGAVCVFALVILASALLERRIRPLLCAATVATVVAGLVFSASFTSLLALVALTAIIAPLTWSRGFNRVAVAGIMLATVYIGLGGPIPDIFMERVGSAIIEWDLSKAGTFEGRTSLILDAWHLANGNLLVGLGVDQFRDASIYGAPVHNLPLLLLNEGGLLSFAGLAILVICLFFSSAMAGGTDTVGGAICFAALTVLMIYIMSLPHMYARHWFGPVLLIYTYYLVPRVAAIRGFARSASPSAATSFSGAGS</sequence>
<dbReference type="EMBL" id="CP016033">
    <property type="protein sequence ID" value="ANK13425.1"/>
    <property type="molecule type" value="Genomic_DNA"/>
</dbReference>
<dbReference type="RefSeq" id="WP_068351899.1">
    <property type="nucleotide sequence ID" value="NZ_CP016033.1"/>
</dbReference>
<dbReference type="AlphaFoldDB" id="A0A192D5R0"/>
<feature type="transmembrane region" description="Helical" evidence="1">
    <location>
        <begin position="153"/>
        <end position="173"/>
    </location>
</feature>
<feature type="transmembrane region" description="Helical" evidence="1">
    <location>
        <begin position="65"/>
        <end position="84"/>
    </location>
</feature>
<evidence type="ECO:0000256" key="1">
    <source>
        <dbReference type="SAM" id="Phobius"/>
    </source>
</evidence>
<dbReference type="OrthoDB" id="8275860at2"/>
<feature type="transmembrane region" description="Helical" evidence="1">
    <location>
        <begin position="270"/>
        <end position="288"/>
    </location>
</feature>
<dbReference type="InterPro" id="IPR051533">
    <property type="entry name" value="WaaL-like"/>
</dbReference>
<dbReference type="PANTHER" id="PTHR37422">
    <property type="entry name" value="TEICHURONIC ACID BIOSYNTHESIS PROTEIN TUAE"/>
    <property type="match status" value="1"/>
</dbReference>
<dbReference type="Proteomes" id="UP000078263">
    <property type="component" value="Chromosome"/>
</dbReference>
<name>A0A192D5R0_9SPHN</name>
<keyword evidence="1" id="KW-1133">Transmembrane helix</keyword>
<dbReference type="PANTHER" id="PTHR37422:SF13">
    <property type="entry name" value="LIPOPOLYSACCHARIDE BIOSYNTHESIS PROTEIN PA4999-RELATED"/>
    <property type="match status" value="1"/>
</dbReference>